<dbReference type="PANTHER" id="PTHR13367">
    <property type="entry name" value="UBIQUITIN THIOESTERASE"/>
    <property type="match status" value="1"/>
</dbReference>
<evidence type="ECO:0000256" key="3">
    <source>
        <dbReference type="ARBA" id="ARBA00022670"/>
    </source>
</evidence>
<name>A0A7S4RU87_9STRA</name>
<organism evidence="10">
    <name type="scientific">Ditylum brightwellii</name>
    <dbReference type="NCBI Taxonomy" id="49249"/>
    <lineage>
        <taxon>Eukaryota</taxon>
        <taxon>Sar</taxon>
        <taxon>Stramenopiles</taxon>
        <taxon>Ochrophyta</taxon>
        <taxon>Bacillariophyta</taxon>
        <taxon>Mediophyceae</taxon>
        <taxon>Lithodesmiophycidae</taxon>
        <taxon>Lithodesmiales</taxon>
        <taxon>Lithodesmiaceae</taxon>
        <taxon>Ditylum</taxon>
    </lineage>
</organism>
<keyword evidence="5" id="KW-0378">Hydrolase</keyword>
<evidence type="ECO:0000259" key="8">
    <source>
        <dbReference type="Pfam" id="PF12340"/>
    </source>
</evidence>
<dbReference type="InterPro" id="IPR022099">
    <property type="entry name" value="DUF3638"/>
</dbReference>
<evidence type="ECO:0000256" key="2">
    <source>
        <dbReference type="ARBA" id="ARBA00012759"/>
    </source>
</evidence>
<dbReference type="EC" id="3.4.19.12" evidence="2"/>
<dbReference type="Pfam" id="PF12359">
    <property type="entry name" value="DUF3645"/>
    <property type="match status" value="1"/>
</dbReference>
<evidence type="ECO:0000256" key="4">
    <source>
        <dbReference type="ARBA" id="ARBA00022786"/>
    </source>
</evidence>
<dbReference type="EMBL" id="HBNS01031045">
    <property type="protein sequence ID" value="CAE4625227.1"/>
    <property type="molecule type" value="Transcribed_RNA"/>
</dbReference>
<reference evidence="10" key="1">
    <citation type="submission" date="2021-01" db="EMBL/GenBank/DDBJ databases">
        <authorList>
            <person name="Corre E."/>
            <person name="Pelletier E."/>
            <person name="Niang G."/>
            <person name="Scheremetjew M."/>
            <person name="Finn R."/>
            <person name="Kale V."/>
            <person name="Holt S."/>
            <person name="Cochrane G."/>
            <person name="Meng A."/>
            <person name="Brown T."/>
            <person name="Cohen L."/>
        </authorList>
    </citation>
    <scope>NUCLEOTIDE SEQUENCE</scope>
    <source>
        <strain evidence="10">GSO104</strain>
    </source>
</reference>
<evidence type="ECO:0000256" key="7">
    <source>
        <dbReference type="SAM" id="MobiDB-lite"/>
    </source>
</evidence>
<evidence type="ECO:0000256" key="1">
    <source>
        <dbReference type="ARBA" id="ARBA00000707"/>
    </source>
</evidence>
<protein>
    <recommendedName>
        <fullName evidence="2">ubiquitinyl hydrolase 1</fullName>
        <ecNumber evidence="2">3.4.19.12</ecNumber>
    </recommendedName>
</protein>
<dbReference type="InterPro" id="IPR022105">
    <property type="entry name" value="DUF3645"/>
</dbReference>
<keyword evidence="6" id="KW-0788">Thiol protease</keyword>
<gene>
    <name evidence="10" type="ORF">DBRI00130_LOCUS24367</name>
</gene>
<proteinExistence type="predicted"/>
<evidence type="ECO:0000256" key="6">
    <source>
        <dbReference type="ARBA" id="ARBA00022807"/>
    </source>
</evidence>
<accession>A0A7S4RU87</accession>
<dbReference type="Pfam" id="PF12340">
    <property type="entry name" value="DUF3638"/>
    <property type="match status" value="1"/>
</dbReference>
<dbReference type="PANTHER" id="PTHR13367:SF33">
    <property type="entry name" value="P-LOOP CONTAINING NUCLEOSIDE TRIPHOSPHATE HYDROLASE PROTEIN"/>
    <property type="match status" value="1"/>
</dbReference>
<dbReference type="InterPro" id="IPR051346">
    <property type="entry name" value="OTU_Deubiquitinase"/>
</dbReference>
<evidence type="ECO:0000256" key="5">
    <source>
        <dbReference type="ARBA" id="ARBA00022801"/>
    </source>
</evidence>
<feature type="region of interest" description="Disordered" evidence="7">
    <location>
        <begin position="738"/>
        <end position="766"/>
    </location>
</feature>
<dbReference type="GO" id="GO:0006508">
    <property type="term" value="P:proteolysis"/>
    <property type="evidence" value="ECO:0007669"/>
    <property type="project" value="UniProtKB-KW"/>
</dbReference>
<sequence>MSTLLVEGCDYLHGVLSCSALRRRLFVLPFQRDFDLDIGKVRLLHNLIHRCKKEGGFIVVAPEHRLSLEMKVKELHLCGQLELSKDLHEVVSDSWYDVIDEVDEVLHHRFQLVYSMGTAKPLPQGRHRWRSIQALLKMMEKCQMDGVRITPDKDAPEAFPLVSIDDDIDIPNFRLKMAKLLVEDPPLDFKWIKGHHMTNCIFRIITDPDSSPNDISLSEEHFYDLLSFRGLLAFDILLQCLRSRHRVNYGVNKDRKKRLSVPFRGADMPSQRAEFSHQDCAITLTNLAYYDQGLSRDSVSKTFEKLLCLGKNSRADIYYEWLNMSKLRMSPETYDAVSNVNKIDLTNYAKVDILFEYFRKNPCTIDFWLNNYVYPCELDHYPERLVNNSWHIAHSVDNHCVGFSGTNDTHRILPLQIRQYLPWDTTDSVWRSFLSTNGKMIDIVMNKTISCEELEEGPTHQTLLSFIKLVVFGRNKKVDALIDSGALLAGRSNFDVAEFIMGHCISISAARLRGVTFFNEAEGEWMVLEASGKCATKDQSQIREDETFAIFDEPRCRGVDLKLRPDAVAVLTLGHHICKDKFMQAAGRMRQLSRGQSLVVVGEPKVFKEIRKLNRSLFAREGNDDILQSLEGLSISTGVVDIKYVLSWIMCNTIELIRRGVRAWIEQGMFYATGTKPEHFVLEEKMGLADLYGSPIHKTSVSDLIVSARDFHSTRTGGGNKFIMDKISSQFKGFDDTSRFVGEGTDEECERESERENEQEKEEENEYERMSAYCEVEWDYLSIFSSESTSQLSCEIRDISSIMHQHMSNKSVAQIDWSRKVFCTLNFMRTVQFSMELDNFLRVPDSFIWFPNGELLLLSEQESNKVLLLFQNDQSSRFKVGHYFGHYAFECDPTVDIFLRCGKGSVVPDEVSCSLRLFNGETMYPGDQRSIVKKMLSHANKCILSGKFTVTKASGEPEALVAARGKDAEYDRSDLEKVCNEIACEVEER</sequence>
<feature type="domain" description="DUF3638" evidence="8">
    <location>
        <begin position="4"/>
        <end position="143"/>
    </location>
</feature>
<dbReference type="AlphaFoldDB" id="A0A7S4RU87"/>
<dbReference type="GO" id="GO:0004843">
    <property type="term" value="F:cysteine-type deubiquitinase activity"/>
    <property type="evidence" value="ECO:0007669"/>
    <property type="project" value="UniProtKB-EC"/>
</dbReference>
<keyword evidence="4" id="KW-0833">Ubl conjugation pathway</keyword>
<comment type="catalytic activity">
    <reaction evidence="1">
        <text>Thiol-dependent hydrolysis of ester, thioester, amide, peptide and isopeptide bonds formed by the C-terminal Gly of ubiquitin (a 76-residue protein attached to proteins as an intracellular targeting signal).</text>
        <dbReference type="EC" id="3.4.19.12"/>
    </reaction>
</comment>
<evidence type="ECO:0000313" key="10">
    <source>
        <dbReference type="EMBL" id="CAE4625227.1"/>
    </source>
</evidence>
<feature type="domain" description="DUF3645" evidence="9">
    <location>
        <begin position="255"/>
        <end position="285"/>
    </location>
</feature>
<evidence type="ECO:0000259" key="9">
    <source>
        <dbReference type="Pfam" id="PF12359"/>
    </source>
</evidence>
<keyword evidence="3" id="KW-0645">Protease</keyword>